<dbReference type="RefSeq" id="WP_405277479.1">
    <property type="nucleotide sequence ID" value="NZ_JBBHLI010000004.1"/>
</dbReference>
<protein>
    <submittedName>
        <fullName evidence="2">Uncharacterized protein</fullName>
    </submittedName>
</protein>
<evidence type="ECO:0000313" key="2">
    <source>
        <dbReference type="EMBL" id="MEK9501274.1"/>
    </source>
</evidence>
<comment type="caution">
    <text evidence="2">The sequence shown here is derived from an EMBL/GenBank/DDBJ whole genome shotgun (WGS) entry which is preliminary data.</text>
</comment>
<organism evidence="2 3">
    <name type="scientific">Gaopeijia maritima</name>
    <dbReference type="NCBI Taxonomy" id="3119007"/>
    <lineage>
        <taxon>Bacteria</taxon>
        <taxon>Pseudomonadati</taxon>
        <taxon>Gemmatimonadota</taxon>
        <taxon>Longimicrobiia</taxon>
        <taxon>Gaopeijiales</taxon>
        <taxon>Gaopeijiaceae</taxon>
        <taxon>Gaopeijia</taxon>
    </lineage>
</organism>
<proteinExistence type="predicted"/>
<dbReference type="EMBL" id="JBBHLI010000004">
    <property type="protein sequence ID" value="MEK9501274.1"/>
    <property type="molecule type" value="Genomic_DNA"/>
</dbReference>
<evidence type="ECO:0000256" key="1">
    <source>
        <dbReference type="SAM" id="MobiDB-lite"/>
    </source>
</evidence>
<accession>A0ABU9EAZ6</accession>
<dbReference type="Proteomes" id="UP001484239">
    <property type="component" value="Unassembled WGS sequence"/>
</dbReference>
<name>A0ABU9EAZ6_9BACT</name>
<evidence type="ECO:0000313" key="3">
    <source>
        <dbReference type="Proteomes" id="UP001484239"/>
    </source>
</evidence>
<keyword evidence="3" id="KW-1185">Reference proteome</keyword>
<feature type="region of interest" description="Disordered" evidence="1">
    <location>
        <begin position="75"/>
        <end position="94"/>
    </location>
</feature>
<reference evidence="2 3" key="1">
    <citation type="submission" date="2024-02" db="EMBL/GenBank/DDBJ databases">
        <title>A novel Gemmatimonadota bacterium.</title>
        <authorList>
            <person name="Du Z.-J."/>
            <person name="Ye Y.-Q."/>
        </authorList>
    </citation>
    <scope>NUCLEOTIDE SEQUENCE [LARGE SCALE GENOMIC DNA]</scope>
    <source>
        <strain evidence="2 3">DH-20</strain>
    </source>
</reference>
<sequence>MGRSHKTTDLDKARDELMSHVVRCEVLEAAMEHRLEWLDDTMDYMAGRWPSLSDLQLAQLEMMGREYLRPVIQHGSGNTALNRPEGPTIESMSEGAAVVEVIEEAQAA</sequence>
<gene>
    <name evidence="2" type="ORF">WI372_09815</name>
</gene>